<sequence>MAKAAANAYFVEEEFELAVQKYTEALKEFPTDADALSKRSGAYLKLNQLQSALHDASAALEVDPNLRMAHYRQGVALFGVERFREALKSFLKGKELAGNQENSSTHVTVSVFQKHLKPGDVVVHFDTHQCLVKFTIDGTQVTALDLSLFGAIDPVESSFRVSTVKVEIKMNKADGGPWDQLERAAVASVPSSSAPIVREVPAKPYASNRDWNQIDKRLTEELEQEKPEGEAAMQKLFADIYAKADESTRRAMNKSFVRLSLCGVYRTEGVHTDTVSDHVTLSVSMFNRPLPAHALQKLHEVVDYFWAEIADAVPLIESLSEEAAFSHRELAASVASKCFFHLEEYQDALRLALGAGKYFDVNVHSQYTETIIATCIDEYIAIRTNGEGKAVDPRMQAIVEQMFDRCYASGTFKQALGVALESRRLDKVEESIRKSPDVSASLAYCFEVSRTTVTNRDFRLQVLQVLVQLYRGLPVQEYTHICQILQLLDQHAEVATILQTLLASSDDDDTLIAYQVAFDLVENENQKFLHAVSSALTTTAAAPTSRLDKLQ</sequence>
<dbReference type="PROSITE" id="PS50005">
    <property type="entry name" value="TPR"/>
    <property type="match status" value="1"/>
</dbReference>
<dbReference type="InterPro" id="IPR007699">
    <property type="entry name" value="SGS_dom"/>
</dbReference>
<dbReference type="Pfam" id="PF21505">
    <property type="entry name" value="RPN2_N"/>
    <property type="match status" value="1"/>
</dbReference>
<comment type="caution">
    <text evidence="6">The sequence shown here is derived from an EMBL/GenBank/DDBJ whole genome shotgun (WGS) entry which is preliminary data.</text>
</comment>
<protein>
    <recommendedName>
        <fullName evidence="8">CS domain-containing protein</fullName>
    </recommendedName>
</protein>
<comment type="similarity">
    <text evidence="1">Belongs to the SGT1 family.</text>
</comment>
<reference evidence="6 7" key="1">
    <citation type="submission" date="2018-08" db="EMBL/GenBank/DDBJ databases">
        <title>Aphanomyces genome sequencing and annotation.</title>
        <authorList>
            <person name="Minardi D."/>
            <person name="Oidtmann B."/>
            <person name="Van Der Giezen M."/>
            <person name="Studholme D.J."/>
        </authorList>
    </citation>
    <scope>NUCLEOTIDE SEQUENCE [LARGE SCALE GENOMIC DNA]</scope>
    <source>
        <strain evidence="6 7">Kv</strain>
    </source>
</reference>
<dbReference type="GO" id="GO:0034515">
    <property type="term" value="C:proteasome storage granule"/>
    <property type="evidence" value="ECO:0007669"/>
    <property type="project" value="TreeGrafter"/>
</dbReference>
<dbReference type="Pfam" id="PF04969">
    <property type="entry name" value="CS"/>
    <property type="match status" value="1"/>
</dbReference>
<accession>A0A397A0X8</accession>
<dbReference type="CDD" id="cd06466">
    <property type="entry name" value="p23_CS_SGT1_like"/>
    <property type="match status" value="1"/>
</dbReference>
<dbReference type="InterPro" id="IPR011990">
    <property type="entry name" value="TPR-like_helical_dom_sf"/>
</dbReference>
<evidence type="ECO:0000256" key="2">
    <source>
        <dbReference type="ARBA" id="ARBA00022737"/>
    </source>
</evidence>
<dbReference type="InterPro" id="IPR048570">
    <property type="entry name" value="PSMD1_RPN2_N"/>
</dbReference>
<dbReference type="EMBL" id="QUSZ01008327">
    <property type="protein sequence ID" value="RHY00566.1"/>
    <property type="molecule type" value="Genomic_DNA"/>
</dbReference>
<evidence type="ECO:0000259" key="5">
    <source>
        <dbReference type="PROSITE" id="PS51203"/>
    </source>
</evidence>
<feature type="repeat" description="TPR" evidence="3">
    <location>
        <begin position="33"/>
        <end position="66"/>
    </location>
</feature>
<evidence type="ECO:0000259" key="4">
    <source>
        <dbReference type="PROSITE" id="PS51048"/>
    </source>
</evidence>
<dbReference type="GO" id="GO:0005634">
    <property type="term" value="C:nucleus"/>
    <property type="evidence" value="ECO:0007669"/>
    <property type="project" value="TreeGrafter"/>
</dbReference>
<evidence type="ECO:0000313" key="6">
    <source>
        <dbReference type="EMBL" id="RHY00566.1"/>
    </source>
</evidence>
<keyword evidence="2" id="KW-0677">Repeat</keyword>
<feature type="non-terminal residue" evidence="6">
    <location>
        <position position="551"/>
    </location>
</feature>
<dbReference type="PANTHER" id="PTHR10943">
    <property type="entry name" value="26S PROTEASOME NON-ATPASE REGULATORY SUBUNIT"/>
    <property type="match status" value="1"/>
</dbReference>
<dbReference type="InterPro" id="IPR007052">
    <property type="entry name" value="CS_dom"/>
</dbReference>
<dbReference type="Pfam" id="PF05002">
    <property type="entry name" value="SGS"/>
    <property type="match status" value="1"/>
</dbReference>
<evidence type="ECO:0000313" key="7">
    <source>
        <dbReference type="Proteomes" id="UP000265427"/>
    </source>
</evidence>
<evidence type="ECO:0000256" key="3">
    <source>
        <dbReference type="PROSITE-ProRule" id="PRU00339"/>
    </source>
</evidence>
<dbReference type="VEuPathDB" id="FungiDB:H257_04691"/>
<feature type="domain" description="SGS" evidence="4">
    <location>
        <begin position="199"/>
        <end position="291"/>
    </location>
</feature>
<keyword evidence="3" id="KW-0802">TPR repeat</keyword>
<organism evidence="6 7">
    <name type="scientific">Aphanomyces astaci</name>
    <name type="common">Crayfish plague agent</name>
    <dbReference type="NCBI Taxonomy" id="112090"/>
    <lineage>
        <taxon>Eukaryota</taxon>
        <taxon>Sar</taxon>
        <taxon>Stramenopiles</taxon>
        <taxon>Oomycota</taxon>
        <taxon>Saprolegniomycetes</taxon>
        <taxon>Saprolegniales</taxon>
        <taxon>Verrucalvaceae</taxon>
        <taxon>Aphanomyces</taxon>
    </lineage>
</organism>
<dbReference type="SMART" id="SM00028">
    <property type="entry name" value="TPR"/>
    <property type="match status" value="3"/>
</dbReference>
<gene>
    <name evidence="6" type="ORF">DYB36_013120</name>
</gene>
<dbReference type="Gene3D" id="1.25.40.10">
    <property type="entry name" value="Tetratricopeptide repeat domain"/>
    <property type="match status" value="1"/>
</dbReference>
<dbReference type="SUPFAM" id="SSF49764">
    <property type="entry name" value="HSP20-like chaperones"/>
    <property type="match status" value="1"/>
</dbReference>
<dbReference type="AlphaFoldDB" id="A0A397A0X8"/>
<dbReference type="GO" id="GO:0008540">
    <property type="term" value="C:proteasome regulatory particle, base subcomplex"/>
    <property type="evidence" value="ECO:0007669"/>
    <property type="project" value="TreeGrafter"/>
</dbReference>
<dbReference type="PROSITE" id="PS51048">
    <property type="entry name" value="SGS"/>
    <property type="match status" value="1"/>
</dbReference>
<dbReference type="Proteomes" id="UP000265427">
    <property type="component" value="Unassembled WGS sequence"/>
</dbReference>
<feature type="domain" description="CS" evidence="5">
    <location>
        <begin position="91"/>
        <end position="182"/>
    </location>
</feature>
<dbReference type="PANTHER" id="PTHR10943:SF2">
    <property type="entry name" value="26S PROTEASOME NON-ATPASE REGULATORY SUBUNIT 1"/>
    <property type="match status" value="1"/>
</dbReference>
<name>A0A397A0X8_APHAT</name>
<dbReference type="GO" id="GO:0043161">
    <property type="term" value="P:proteasome-mediated ubiquitin-dependent protein catabolic process"/>
    <property type="evidence" value="ECO:0007669"/>
    <property type="project" value="TreeGrafter"/>
</dbReference>
<dbReference type="Gene3D" id="2.60.40.790">
    <property type="match status" value="1"/>
</dbReference>
<evidence type="ECO:0000256" key="1">
    <source>
        <dbReference type="ARBA" id="ARBA00008509"/>
    </source>
</evidence>
<dbReference type="InterPro" id="IPR019734">
    <property type="entry name" value="TPR_rpt"/>
</dbReference>
<proteinExistence type="inferred from homology"/>
<evidence type="ECO:0008006" key="8">
    <source>
        <dbReference type="Google" id="ProtNLM"/>
    </source>
</evidence>
<dbReference type="SUPFAM" id="SSF48452">
    <property type="entry name" value="TPR-like"/>
    <property type="match status" value="1"/>
</dbReference>
<dbReference type="PROSITE" id="PS51203">
    <property type="entry name" value="CS"/>
    <property type="match status" value="1"/>
</dbReference>
<dbReference type="InterPro" id="IPR008978">
    <property type="entry name" value="HSP20-like_chaperone"/>
</dbReference>